<keyword evidence="3" id="KW-1185">Reference proteome</keyword>
<sequence>MRIEWWILLLVYIVATSIIFSIPKNKIRLAIVAFLFQQLITFLIGLVVVEFGLLEYPVRLFASINRTSFSFEYYAFPVICAAFNVWYPNDRSIHIQWSYYIGFSSVLTIIEVIIEKYTALINYIHWEWYITWITLCLALLLSRLYCVWFFAKGEKFNRK</sequence>
<dbReference type="EMBL" id="JAGDEL010000020">
    <property type="protein sequence ID" value="MBO1514194.1"/>
    <property type="molecule type" value="Genomic_DNA"/>
</dbReference>
<keyword evidence="1" id="KW-0812">Transmembrane</keyword>
<keyword evidence="1" id="KW-1133">Transmembrane helix</keyword>
<organism evidence="2 3">
    <name type="scientific">Metabacillus bambusae</name>
    <dbReference type="NCBI Taxonomy" id="2795218"/>
    <lineage>
        <taxon>Bacteria</taxon>
        <taxon>Bacillati</taxon>
        <taxon>Bacillota</taxon>
        <taxon>Bacilli</taxon>
        <taxon>Bacillales</taxon>
        <taxon>Bacillaceae</taxon>
        <taxon>Metabacillus</taxon>
    </lineage>
</organism>
<dbReference type="Proteomes" id="UP000663981">
    <property type="component" value="Unassembled WGS sequence"/>
</dbReference>
<dbReference type="NCBIfam" id="NF041644">
    <property type="entry name" value="CBO0543_fam"/>
    <property type="match status" value="1"/>
</dbReference>
<feature type="transmembrane region" description="Helical" evidence="1">
    <location>
        <begin position="6"/>
        <end position="22"/>
    </location>
</feature>
<proteinExistence type="predicted"/>
<evidence type="ECO:0000313" key="3">
    <source>
        <dbReference type="Proteomes" id="UP000663981"/>
    </source>
</evidence>
<evidence type="ECO:0000256" key="1">
    <source>
        <dbReference type="SAM" id="Phobius"/>
    </source>
</evidence>
<dbReference type="RefSeq" id="WP_207981110.1">
    <property type="nucleotide sequence ID" value="NZ_JAGDEL010000020.1"/>
</dbReference>
<keyword evidence="1" id="KW-0472">Membrane</keyword>
<feature type="transmembrane region" description="Helical" evidence="1">
    <location>
        <begin position="99"/>
        <end position="117"/>
    </location>
</feature>
<reference evidence="2 3" key="1">
    <citation type="submission" date="2021-03" db="EMBL/GenBank/DDBJ databases">
        <title>Whole genome sequence of Metabacillus bambusae BG109.</title>
        <authorList>
            <person name="Jeong J.W."/>
        </authorList>
    </citation>
    <scope>NUCLEOTIDE SEQUENCE [LARGE SCALE GENOMIC DNA]</scope>
    <source>
        <strain evidence="2 3">BG109</strain>
    </source>
</reference>
<accession>A0ABS3N873</accession>
<feature type="transmembrane region" description="Helical" evidence="1">
    <location>
        <begin position="29"/>
        <end position="49"/>
    </location>
</feature>
<dbReference type="InterPro" id="IPR048147">
    <property type="entry name" value="CBO0543-like"/>
</dbReference>
<feature type="transmembrane region" description="Helical" evidence="1">
    <location>
        <begin position="129"/>
        <end position="151"/>
    </location>
</feature>
<comment type="caution">
    <text evidence="2">The sequence shown here is derived from an EMBL/GenBank/DDBJ whole genome shotgun (WGS) entry which is preliminary data.</text>
</comment>
<protein>
    <submittedName>
        <fullName evidence="2">Uncharacterized protein</fullName>
    </submittedName>
</protein>
<feature type="transmembrane region" description="Helical" evidence="1">
    <location>
        <begin position="69"/>
        <end position="87"/>
    </location>
</feature>
<gene>
    <name evidence="2" type="ORF">I7822_21460</name>
</gene>
<name>A0ABS3N873_9BACI</name>
<evidence type="ECO:0000313" key="2">
    <source>
        <dbReference type="EMBL" id="MBO1514194.1"/>
    </source>
</evidence>